<dbReference type="FunFam" id="1.10.8.870:FF:000003">
    <property type="entry name" value="Glycerol-3-phosphate dehydrogenase"/>
    <property type="match status" value="1"/>
</dbReference>
<name>A0A3M2M8J5_9ACTN</name>
<dbReference type="Pfam" id="PF16901">
    <property type="entry name" value="DAO_C"/>
    <property type="match status" value="1"/>
</dbReference>
<comment type="subcellular location">
    <subcellularLocation>
        <location evidence="2">Cytoplasm</location>
    </subcellularLocation>
</comment>
<evidence type="ECO:0000256" key="5">
    <source>
        <dbReference type="ARBA" id="ARBA00022490"/>
    </source>
</evidence>
<dbReference type="GO" id="GO:0009331">
    <property type="term" value="C:glycerol-3-phosphate dehydrogenase (FAD) complex"/>
    <property type="evidence" value="ECO:0007669"/>
    <property type="project" value="UniProtKB-UniRule"/>
</dbReference>
<dbReference type="Proteomes" id="UP000278673">
    <property type="component" value="Unassembled WGS sequence"/>
</dbReference>
<dbReference type="PRINTS" id="PR01001">
    <property type="entry name" value="FADG3PDH"/>
</dbReference>
<comment type="similarity">
    <text evidence="3 11">Belongs to the FAD-dependent glycerol-3-phosphate dehydrogenase family.</text>
</comment>
<dbReference type="SUPFAM" id="SSF51905">
    <property type="entry name" value="FAD/NAD(P)-binding domain"/>
    <property type="match status" value="1"/>
</dbReference>
<keyword evidence="9 11" id="KW-0560">Oxidoreductase</keyword>
<evidence type="ECO:0000256" key="3">
    <source>
        <dbReference type="ARBA" id="ARBA00007330"/>
    </source>
</evidence>
<keyword evidence="7" id="KW-0319">Glycerol metabolism</keyword>
<gene>
    <name evidence="15" type="ORF">EBN88_02010</name>
</gene>
<dbReference type="PROSITE" id="PS00978">
    <property type="entry name" value="FAD_G3PDH_2"/>
    <property type="match status" value="1"/>
</dbReference>
<dbReference type="EMBL" id="RFFJ01000005">
    <property type="protein sequence ID" value="RMI45799.1"/>
    <property type="molecule type" value="Genomic_DNA"/>
</dbReference>
<dbReference type="EC" id="1.1.5.3" evidence="4 11"/>
<dbReference type="GO" id="GO:0004368">
    <property type="term" value="F:glycerol-3-phosphate dehydrogenase (quinone) activity"/>
    <property type="evidence" value="ECO:0007669"/>
    <property type="project" value="UniProtKB-EC"/>
</dbReference>
<organism evidence="15 16">
    <name type="scientific">Streptomyces triticirhizae</name>
    <dbReference type="NCBI Taxonomy" id="2483353"/>
    <lineage>
        <taxon>Bacteria</taxon>
        <taxon>Bacillati</taxon>
        <taxon>Actinomycetota</taxon>
        <taxon>Actinomycetes</taxon>
        <taxon>Kitasatosporales</taxon>
        <taxon>Streptomycetaceae</taxon>
        <taxon>Streptomyces</taxon>
    </lineage>
</organism>
<protein>
    <recommendedName>
        <fullName evidence="4 11">Glycerol-3-phosphate dehydrogenase</fullName>
        <ecNumber evidence="4 11">1.1.5.3</ecNumber>
    </recommendedName>
</protein>
<evidence type="ECO:0000259" key="13">
    <source>
        <dbReference type="Pfam" id="PF01266"/>
    </source>
</evidence>
<feature type="domain" description="FAD dependent oxidoreductase" evidence="13">
    <location>
        <begin position="24"/>
        <end position="395"/>
    </location>
</feature>
<dbReference type="InterPro" id="IPR031656">
    <property type="entry name" value="DAO_C"/>
</dbReference>
<dbReference type="InterPro" id="IPR000447">
    <property type="entry name" value="G3P_DH_FAD-dep"/>
</dbReference>
<dbReference type="PANTHER" id="PTHR11985">
    <property type="entry name" value="GLYCEROL-3-PHOSPHATE DEHYDROGENASE"/>
    <property type="match status" value="1"/>
</dbReference>
<evidence type="ECO:0000256" key="9">
    <source>
        <dbReference type="ARBA" id="ARBA00023002"/>
    </source>
</evidence>
<reference evidence="15 16" key="1">
    <citation type="submission" date="2018-10" db="EMBL/GenBank/DDBJ databases">
        <title>Isolation, diversity and antifungal activity of actinobacteria from wheat.</title>
        <authorList>
            <person name="Han C."/>
        </authorList>
    </citation>
    <scope>NUCLEOTIDE SEQUENCE [LARGE SCALE GENOMIC DNA]</scope>
    <source>
        <strain evidence="15 16">NEAU-YY642</strain>
    </source>
</reference>
<feature type="domain" description="Alpha-glycerophosphate oxidase C-terminal" evidence="14">
    <location>
        <begin position="422"/>
        <end position="546"/>
    </location>
</feature>
<dbReference type="AlphaFoldDB" id="A0A3M2M8J5"/>
<comment type="caution">
    <text evidence="15">The sequence shown here is derived from an EMBL/GenBank/DDBJ whole genome shotgun (WGS) entry which is preliminary data.</text>
</comment>
<evidence type="ECO:0000256" key="8">
    <source>
        <dbReference type="ARBA" id="ARBA00022827"/>
    </source>
</evidence>
<accession>A0A3M2M8J5</accession>
<evidence type="ECO:0000256" key="2">
    <source>
        <dbReference type="ARBA" id="ARBA00004496"/>
    </source>
</evidence>
<evidence type="ECO:0000256" key="12">
    <source>
        <dbReference type="SAM" id="MobiDB-lite"/>
    </source>
</evidence>
<evidence type="ECO:0000256" key="10">
    <source>
        <dbReference type="ARBA" id="ARBA00049055"/>
    </source>
</evidence>
<evidence type="ECO:0000256" key="11">
    <source>
        <dbReference type="RuleBase" id="RU361217"/>
    </source>
</evidence>
<dbReference type="GO" id="GO:0046168">
    <property type="term" value="P:glycerol-3-phosphate catabolic process"/>
    <property type="evidence" value="ECO:0007669"/>
    <property type="project" value="TreeGrafter"/>
</dbReference>
<keyword evidence="16" id="KW-1185">Reference proteome</keyword>
<dbReference type="PANTHER" id="PTHR11985:SF31">
    <property type="entry name" value="GLYCEROL-3-PHOSPHATE DEHYDROGENASE 2"/>
    <property type="match status" value="1"/>
</dbReference>
<dbReference type="InterPro" id="IPR038299">
    <property type="entry name" value="DAO_C_sf"/>
</dbReference>
<dbReference type="Pfam" id="PF01266">
    <property type="entry name" value="DAO"/>
    <property type="match status" value="1"/>
</dbReference>
<dbReference type="Gene3D" id="1.10.8.870">
    <property type="entry name" value="Alpha-glycerophosphate oxidase, cap domain"/>
    <property type="match status" value="1"/>
</dbReference>
<dbReference type="GO" id="GO:0006071">
    <property type="term" value="P:glycerol metabolic process"/>
    <property type="evidence" value="ECO:0007669"/>
    <property type="project" value="UniProtKB-KW"/>
</dbReference>
<keyword evidence="6 11" id="KW-0285">Flavoprotein</keyword>
<feature type="region of interest" description="Disordered" evidence="12">
    <location>
        <begin position="560"/>
        <end position="586"/>
    </location>
</feature>
<dbReference type="Gene3D" id="3.30.9.10">
    <property type="entry name" value="D-Amino Acid Oxidase, subunit A, domain 2"/>
    <property type="match status" value="1"/>
</dbReference>
<evidence type="ECO:0000259" key="14">
    <source>
        <dbReference type="Pfam" id="PF16901"/>
    </source>
</evidence>
<sequence>MRTATLGPEQRAEALARMAERELDVLVVGGGVVGAGTALDATTRGLSTGLVEARDWAAGTSSRSSKLIHGGLRYLEMLDFGLVREALRERGLLLSRIAPHLVRPVPFLYPLRHRGWERFYAGSGVALYDAMSLSSGHGRGLPTHRHLTRSHALRVAPCLRKDALVGALQYYDAQVDDARFVAALVRTAASYGARVANRARVTEFLREGERVVGVRVLDLESGNGRGDGNGGGDGAGSGEFRTYEIRAKQVVNATGVWTDDTQAMIAERGQFHVKASKGIHLVVPKDRIHSSTGLILRTETSVLFVIPWGRHWIVGTTDTAWDLDKAHPAASSADIDYLLEHVNSVLAVPLTRDDVEGVYAGLRPLLAGESDATSKLSREHTVAHPVPGLVVVAGGKYTTYRVMAKDAVDAAVHGLDRRVASCCTEEIRLAGAEGFAALWNARGRIAARSGLHEARVEHLLRRYGSLTQELLDLIVADPRLGQPLPAADDYLKAEIVYACSHEGARHLEDVLTRRTRISIETFDRGTRSAQECAELMGGVLGWSDAQVAREVEHYLKRVEAERESQLQPDDQTADAARLGAPDTVPL</sequence>
<evidence type="ECO:0000256" key="4">
    <source>
        <dbReference type="ARBA" id="ARBA00013029"/>
    </source>
</evidence>
<dbReference type="InterPro" id="IPR036188">
    <property type="entry name" value="FAD/NAD-bd_sf"/>
</dbReference>
<comment type="catalytic activity">
    <reaction evidence="10 11">
        <text>a quinone + sn-glycerol 3-phosphate = dihydroxyacetone phosphate + a quinol</text>
        <dbReference type="Rhea" id="RHEA:18977"/>
        <dbReference type="ChEBI" id="CHEBI:24646"/>
        <dbReference type="ChEBI" id="CHEBI:57597"/>
        <dbReference type="ChEBI" id="CHEBI:57642"/>
        <dbReference type="ChEBI" id="CHEBI:132124"/>
        <dbReference type="EC" id="1.1.5.3"/>
    </reaction>
</comment>
<evidence type="ECO:0000313" key="15">
    <source>
        <dbReference type="EMBL" id="RMI45799.1"/>
    </source>
</evidence>
<dbReference type="InterPro" id="IPR006076">
    <property type="entry name" value="FAD-dep_OxRdtase"/>
</dbReference>
<dbReference type="Gene3D" id="3.50.50.60">
    <property type="entry name" value="FAD/NAD(P)-binding domain"/>
    <property type="match status" value="1"/>
</dbReference>
<proteinExistence type="inferred from homology"/>
<dbReference type="PROSITE" id="PS00977">
    <property type="entry name" value="FAD_G3PDH_1"/>
    <property type="match status" value="1"/>
</dbReference>
<evidence type="ECO:0000256" key="1">
    <source>
        <dbReference type="ARBA" id="ARBA00001974"/>
    </source>
</evidence>
<comment type="cofactor">
    <cofactor evidence="1 11">
        <name>FAD</name>
        <dbReference type="ChEBI" id="CHEBI:57692"/>
    </cofactor>
</comment>
<evidence type="ECO:0000256" key="7">
    <source>
        <dbReference type="ARBA" id="ARBA00022798"/>
    </source>
</evidence>
<keyword evidence="5" id="KW-0963">Cytoplasm</keyword>
<evidence type="ECO:0000313" key="16">
    <source>
        <dbReference type="Proteomes" id="UP000278673"/>
    </source>
</evidence>
<evidence type="ECO:0000256" key="6">
    <source>
        <dbReference type="ARBA" id="ARBA00022630"/>
    </source>
</evidence>
<keyword evidence="8" id="KW-0274">FAD</keyword>
<dbReference type="RefSeq" id="WP_122182037.1">
    <property type="nucleotide sequence ID" value="NZ_RFFJ01000005.1"/>
</dbReference>